<dbReference type="Pfam" id="PF01850">
    <property type="entry name" value="PIN"/>
    <property type="match status" value="1"/>
</dbReference>
<dbReference type="PANTHER" id="PTHR33653:SF1">
    <property type="entry name" value="RIBONUCLEASE VAPC2"/>
    <property type="match status" value="1"/>
</dbReference>
<evidence type="ECO:0000256" key="2">
    <source>
        <dbReference type="ARBA" id="ARBA00022649"/>
    </source>
</evidence>
<keyword evidence="11" id="KW-1185">Reference proteome</keyword>
<keyword evidence="8" id="KW-0800">Toxin</keyword>
<sequence length="140" mass="15416">MRYLLDTCVLSELVKPGPAPGVMTWMAGRKADELFVSAMTLGELQRGVAKLPLSRRRNELQLWLQQVEDGFGERILPFGRDAAHAWAQMCARAEAVGKPMAAFDSIIAATALANGLCLVTRNVRDFVQAPIELFDPWASD</sequence>
<dbReference type="PANTHER" id="PTHR33653">
    <property type="entry name" value="RIBONUCLEASE VAPC2"/>
    <property type="match status" value="1"/>
</dbReference>
<dbReference type="OrthoDB" id="9796690at2"/>
<feature type="binding site" evidence="8">
    <location>
        <position position="104"/>
    </location>
    <ligand>
        <name>Mg(2+)</name>
        <dbReference type="ChEBI" id="CHEBI:18420"/>
    </ligand>
</feature>
<evidence type="ECO:0000256" key="6">
    <source>
        <dbReference type="ARBA" id="ARBA00022842"/>
    </source>
</evidence>
<dbReference type="GO" id="GO:0004540">
    <property type="term" value="F:RNA nuclease activity"/>
    <property type="evidence" value="ECO:0007669"/>
    <property type="project" value="InterPro"/>
</dbReference>
<evidence type="ECO:0000256" key="8">
    <source>
        <dbReference type="HAMAP-Rule" id="MF_00265"/>
    </source>
</evidence>
<keyword evidence="5 8" id="KW-0378">Hydrolase</keyword>
<dbReference type="eggNOG" id="COG1487">
    <property type="taxonomic scope" value="Bacteria"/>
</dbReference>
<evidence type="ECO:0000313" key="10">
    <source>
        <dbReference type="EMBL" id="EPZ15438.1"/>
    </source>
</evidence>
<dbReference type="Proteomes" id="UP000015455">
    <property type="component" value="Unassembled WGS sequence"/>
</dbReference>
<evidence type="ECO:0000256" key="4">
    <source>
        <dbReference type="ARBA" id="ARBA00022723"/>
    </source>
</evidence>
<comment type="similarity">
    <text evidence="7 8">Belongs to the PINc/VapC protein family.</text>
</comment>
<name>T0AXZ2_9RHOO</name>
<evidence type="ECO:0000256" key="7">
    <source>
        <dbReference type="ARBA" id="ARBA00038093"/>
    </source>
</evidence>
<dbReference type="InterPro" id="IPR002716">
    <property type="entry name" value="PIN_dom"/>
</dbReference>
<dbReference type="GO" id="GO:0000287">
    <property type="term" value="F:magnesium ion binding"/>
    <property type="evidence" value="ECO:0007669"/>
    <property type="project" value="UniProtKB-UniRule"/>
</dbReference>
<evidence type="ECO:0000256" key="1">
    <source>
        <dbReference type="ARBA" id="ARBA00001946"/>
    </source>
</evidence>
<keyword evidence="3 8" id="KW-0540">Nuclease</keyword>
<protein>
    <recommendedName>
        <fullName evidence="8">Ribonuclease VapC</fullName>
        <shortName evidence="8">RNase VapC</shortName>
        <ecNumber evidence="8">3.1.-.-</ecNumber>
    </recommendedName>
    <alternativeName>
        <fullName evidence="8">Toxin VapC</fullName>
    </alternativeName>
</protein>
<evidence type="ECO:0000256" key="3">
    <source>
        <dbReference type="ARBA" id="ARBA00022722"/>
    </source>
</evidence>
<dbReference type="PATRIC" id="fig|1348657.5.peg.2074"/>
<dbReference type="CDD" id="cd18746">
    <property type="entry name" value="PIN_VapC4-5_FitB-like"/>
    <property type="match status" value="1"/>
</dbReference>
<comment type="function">
    <text evidence="8">Toxic component of a toxin-antitoxin (TA) system. An RNase.</text>
</comment>
<dbReference type="Gene3D" id="3.40.50.1010">
    <property type="entry name" value="5'-nuclease"/>
    <property type="match status" value="1"/>
</dbReference>
<comment type="cofactor">
    <cofactor evidence="1 8">
        <name>Mg(2+)</name>
        <dbReference type="ChEBI" id="CHEBI:18420"/>
    </cofactor>
</comment>
<reference evidence="10 11" key="1">
    <citation type="submission" date="2013-06" db="EMBL/GenBank/DDBJ databases">
        <title>Draft genome sequence of Thauera terpenica.</title>
        <authorList>
            <person name="Liu B."/>
            <person name="Frostegard A.H."/>
            <person name="Shapleigh J.P."/>
        </authorList>
    </citation>
    <scope>NUCLEOTIDE SEQUENCE [LARGE SCALE GENOMIC DNA]</scope>
    <source>
        <strain evidence="10 11">58Eu</strain>
    </source>
</reference>
<keyword evidence="4 8" id="KW-0479">Metal-binding</keyword>
<feature type="binding site" evidence="8">
    <location>
        <position position="6"/>
    </location>
    <ligand>
        <name>Mg(2+)</name>
        <dbReference type="ChEBI" id="CHEBI:18420"/>
    </ligand>
</feature>
<organism evidence="10 11">
    <name type="scientific">Thauera terpenica 58Eu</name>
    <dbReference type="NCBI Taxonomy" id="1348657"/>
    <lineage>
        <taxon>Bacteria</taxon>
        <taxon>Pseudomonadati</taxon>
        <taxon>Pseudomonadota</taxon>
        <taxon>Betaproteobacteria</taxon>
        <taxon>Rhodocyclales</taxon>
        <taxon>Zoogloeaceae</taxon>
        <taxon>Thauera</taxon>
    </lineage>
</organism>
<dbReference type="GO" id="GO:0090729">
    <property type="term" value="F:toxin activity"/>
    <property type="evidence" value="ECO:0007669"/>
    <property type="project" value="UniProtKB-KW"/>
</dbReference>
<feature type="domain" description="PIN" evidence="9">
    <location>
        <begin position="3"/>
        <end position="124"/>
    </location>
</feature>
<dbReference type="GO" id="GO:0016787">
    <property type="term" value="F:hydrolase activity"/>
    <property type="evidence" value="ECO:0007669"/>
    <property type="project" value="UniProtKB-KW"/>
</dbReference>
<proteinExistence type="inferred from homology"/>
<dbReference type="HAMAP" id="MF_00265">
    <property type="entry name" value="VapC_Nob1"/>
    <property type="match status" value="1"/>
</dbReference>
<evidence type="ECO:0000256" key="5">
    <source>
        <dbReference type="ARBA" id="ARBA00022801"/>
    </source>
</evidence>
<accession>T0AXZ2</accession>
<dbReference type="InterPro" id="IPR022907">
    <property type="entry name" value="VapC_family"/>
</dbReference>
<dbReference type="InterPro" id="IPR029060">
    <property type="entry name" value="PIN-like_dom_sf"/>
</dbReference>
<dbReference type="STRING" id="1348657.M622_16015"/>
<dbReference type="SUPFAM" id="SSF88723">
    <property type="entry name" value="PIN domain-like"/>
    <property type="match status" value="1"/>
</dbReference>
<dbReference type="EC" id="3.1.-.-" evidence="8"/>
<dbReference type="EMBL" id="ATJV01000057">
    <property type="protein sequence ID" value="EPZ15438.1"/>
    <property type="molecule type" value="Genomic_DNA"/>
</dbReference>
<evidence type="ECO:0000313" key="11">
    <source>
        <dbReference type="Proteomes" id="UP000015455"/>
    </source>
</evidence>
<dbReference type="InterPro" id="IPR050556">
    <property type="entry name" value="Type_II_TA_system_RNase"/>
</dbReference>
<keyword evidence="2 8" id="KW-1277">Toxin-antitoxin system</keyword>
<keyword evidence="6 8" id="KW-0460">Magnesium</keyword>
<dbReference type="RefSeq" id="WP_021249496.1">
    <property type="nucleotide sequence ID" value="NZ_ATJV01000057.1"/>
</dbReference>
<gene>
    <name evidence="8" type="primary">vapC</name>
    <name evidence="10" type="ORF">M622_16015</name>
</gene>
<evidence type="ECO:0000259" key="9">
    <source>
        <dbReference type="Pfam" id="PF01850"/>
    </source>
</evidence>
<comment type="caution">
    <text evidence="10">The sequence shown here is derived from an EMBL/GenBank/DDBJ whole genome shotgun (WGS) entry which is preliminary data.</text>
</comment>
<dbReference type="AlphaFoldDB" id="T0AXZ2"/>